<dbReference type="KEGG" id="ams:AMIS_67340"/>
<gene>
    <name evidence="1" type="ordered locus">AMIS_67340</name>
</gene>
<organism evidence="1 2">
    <name type="scientific">Actinoplanes missouriensis (strain ATCC 14538 / DSM 43046 / CBS 188.64 / JCM 3121 / NBRC 102363 / NCIMB 12654 / NRRL B-3342 / UNCC 431)</name>
    <dbReference type="NCBI Taxonomy" id="512565"/>
    <lineage>
        <taxon>Bacteria</taxon>
        <taxon>Bacillati</taxon>
        <taxon>Actinomycetota</taxon>
        <taxon>Actinomycetes</taxon>
        <taxon>Micromonosporales</taxon>
        <taxon>Micromonosporaceae</taxon>
        <taxon>Actinoplanes</taxon>
    </lineage>
</organism>
<proteinExistence type="predicted"/>
<reference evidence="1 2" key="1">
    <citation type="submission" date="2012-02" db="EMBL/GenBank/DDBJ databases">
        <title>Complete genome sequence of Actinoplanes missouriensis 431 (= NBRC 102363).</title>
        <authorList>
            <person name="Ohnishi Y."/>
            <person name="Ishikawa J."/>
            <person name="Sekine M."/>
            <person name="Hosoyama A."/>
            <person name="Harada T."/>
            <person name="Narita H."/>
            <person name="Hata T."/>
            <person name="Konno Y."/>
            <person name="Tutikane K."/>
            <person name="Fujita N."/>
            <person name="Horinouchi S."/>
            <person name="Hayakawa M."/>
        </authorList>
    </citation>
    <scope>NUCLEOTIDE SEQUENCE [LARGE SCALE GENOMIC DNA]</scope>
    <source>
        <strain evidence="2">ATCC 14538 / DSM 43046 / CBS 188.64 / JCM 3121 / NBRC 102363 / NCIMB 12654 / NRRL B-3342 / UNCC 431</strain>
    </source>
</reference>
<accession>I0HG17</accession>
<dbReference type="HOGENOM" id="CLU_985857_0_0_11"/>
<dbReference type="AlphaFoldDB" id="I0HG17"/>
<name>I0HG17_ACTM4</name>
<sequence length="337" mass="35804">MRHPYSAADRALSAMTRTGRRVPGRTDERTSWELKVRSSAVVTNSGGFASMGAALGQVVAPSGAVVLACAGLLDEWSELGEPLSVRAMSTAGSGGACIRDWLAEAVAVPAGPGSLAITADTRAGAYRPIDTGDAIAVLNIDLGLPFSAVSAGSGPALLGDLPVDRCGTVIGDARALDSWVGFMHGDQGVDGLADIRIWGKGAQEAWEHFDAPRILTAPGDDSHGWLDLPVEIARERAAAINRWASAQDHYPHMAHVDLHSHHHLGWRAGWQHPLRAGVIEVAGCPILFIAWSPLELQRFTGGRSAGQVYPVTLEDVDGRATLRWTIPPHFQFDEQSL</sequence>
<dbReference type="eggNOG" id="ENOG5032QM9">
    <property type="taxonomic scope" value="Bacteria"/>
</dbReference>
<dbReference type="Proteomes" id="UP000007882">
    <property type="component" value="Chromosome"/>
</dbReference>
<evidence type="ECO:0000313" key="2">
    <source>
        <dbReference type="Proteomes" id="UP000007882"/>
    </source>
</evidence>
<dbReference type="EMBL" id="AP012319">
    <property type="protein sequence ID" value="BAL91954.1"/>
    <property type="molecule type" value="Genomic_DNA"/>
</dbReference>
<dbReference type="STRING" id="512565.AMIS_67340"/>
<protein>
    <submittedName>
        <fullName evidence="1">Uncharacterized protein</fullName>
    </submittedName>
</protein>
<keyword evidence="2" id="KW-1185">Reference proteome</keyword>
<evidence type="ECO:0000313" key="1">
    <source>
        <dbReference type="EMBL" id="BAL91954.1"/>
    </source>
</evidence>